<organism evidence="2 3">
    <name type="scientific">Penicillium camemberti (strain FM 013)</name>
    <dbReference type="NCBI Taxonomy" id="1429867"/>
    <lineage>
        <taxon>Eukaryota</taxon>
        <taxon>Fungi</taxon>
        <taxon>Dikarya</taxon>
        <taxon>Ascomycota</taxon>
        <taxon>Pezizomycotina</taxon>
        <taxon>Eurotiomycetes</taxon>
        <taxon>Eurotiomycetidae</taxon>
        <taxon>Eurotiales</taxon>
        <taxon>Aspergillaceae</taxon>
        <taxon>Penicillium</taxon>
    </lineage>
</organism>
<accession>A0A0G4P405</accession>
<proteinExistence type="predicted"/>
<evidence type="ECO:0000313" key="3">
    <source>
        <dbReference type="Proteomes" id="UP000053732"/>
    </source>
</evidence>
<dbReference type="AlphaFoldDB" id="A0A0G4P405"/>
<evidence type="ECO:0000256" key="1">
    <source>
        <dbReference type="SAM" id="MobiDB-lite"/>
    </source>
</evidence>
<keyword evidence="3" id="KW-1185">Reference proteome</keyword>
<dbReference type="Proteomes" id="UP000053732">
    <property type="component" value="Unassembled WGS sequence"/>
</dbReference>
<reference evidence="2 3" key="1">
    <citation type="journal article" date="2014" name="Nat. Commun.">
        <title>Multiple recent horizontal transfers of a large genomic region in cheese making fungi.</title>
        <authorList>
            <person name="Cheeseman K."/>
            <person name="Ropars J."/>
            <person name="Renault P."/>
            <person name="Dupont J."/>
            <person name="Gouzy J."/>
            <person name="Branca A."/>
            <person name="Abraham A.L."/>
            <person name="Ceppi M."/>
            <person name="Conseiller E."/>
            <person name="Debuchy R."/>
            <person name="Malagnac F."/>
            <person name="Goarin A."/>
            <person name="Silar P."/>
            <person name="Lacoste S."/>
            <person name="Sallet E."/>
            <person name="Bensimon A."/>
            <person name="Giraud T."/>
            <person name="Brygoo Y."/>
        </authorList>
    </citation>
    <scope>NUCLEOTIDE SEQUENCE [LARGE SCALE GENOMIC DNA]</scope>
    <source>
        <strain evidence="3">FM 013</strain>
    </source>
</reference>
<protein>
    <submittedName>
        <fullName evidence="2">Str. FM013</fullName>
    </submittedName>
</protein>
<sequence>MSHPTRHFLKDTRNNPGNDCAATLVSNLCPTRLPHNTGHVADFPDQPRQIRPLRPLQDSPCTTYSR</sequence>
<evidence type="ECO:0000313" key="2">
    <source>
        <dbReference type="EMBL" id="CRL20998.1"/>
    </source>
</evidence>
<dbReference type="EMBL" id="HG793138">
    <property type="protein sequence ID" value="CRL20998.1"/>
    <property type="molecule type" value="Genomic_DNA"/>
</dbReference>
<feature type="region of interest" description="Disordered" evidence="1">
    <location>
        <begin position="39"/>
        <end position="66"/>
    </location>
</feature>
<name>A0A0G4P405_PENC3</name>
<gene>
    <name evidence="2" type="ORF">PCAMFM013_S005g000162</name>
</gene>